<evidence type="ECO:0000256" key="1">
    <source>
        <dbReference type="SAM" id="Phobius"/>
    </source>
</evidence>
<keyword evidence="2" id="KW-0732">Signal</keyword>
<protein>
    <recommendedName>
        <fullName evidence="5">Integral membrane protein</fullName>
    </recommendedName>
</protein>
<reference evidence="3" key="1">
    <citation type="submission" date="2021-03" db="EMBL/GenBank/DDBJ databases">
        <title>Whole genome sequence of Streptomyces bomunensis MMS17-BM035.</title>
        <authorList>
            <person name="Lee J.H."/>
        </authorList>
    </citation>
    <scope>NUCLEOTIDE SEQUENCE</scope>
    <source>
        <strain evidence="3">MMS17-BM035</strain>
    </source>
</reference>
<keyword evidence="1" id="KW-0812">Transmembrane</keyword>
<feature type="chain" id="PRO_5038886810" description="Integral membrane protein" evidence="2">
    <location>
        <begin position="27"/>
        <end position="165"/>
    </location>
</feature>
<accession>A0A940RY19</accession>
<keyword evidence="4" id="KW-1185">Reference proteome</keyword>
<sequence length="165" mass="16724">MRVSRVLAVTATACAAMAFSAPLASAGGDSDNNGPANVQVDPYRVHQGGTIRVTADGCRHGGTVTSNAFRSTRLSGNSSGHASATARVYDRATPGKYNLVVKCDGSDRFATKEFTVVSGRGALGGLGGSVGPSSTEMTVGAGLVASAAIGGSIFVLRRRRTLGEF</sequence>
<keyword evidence="1" id="KW-0472">Membrane</keyword>
<gene>
    <name evidence="3" type="ORF">JFN87_26080</name>
</gene>
<dbReference type="RefSeq" id="WP_209343721.1">
    <property type="nucleotide sequence ID" value="NZ_JAGIQL010000142.1"/>
</dbReference>
<keyword evidence="1" id="KW-1133">Transmembrane helix</keyword>
<dbReference type="AlphaFoldDB" id="A0A940RY19"/>
<feature type="transmembrane region" description="Helical" evidence="1">
    <location>
        <begin position="137"/>
        <end position="156"/>
    </location>
</feature>
<evidence type="ECO:0000313" key="4">
    <source>
        <dbReference type="Proteomes" id="UP000670475"/>
    </source>
</evidence>
<evidence type="ECO:0008006" key="5">
    <source>
        <dbReference type="Google" id="ProtNLM"/>
    </source>
</evidence>
<dbReference type="EMBL" id="JAGIQL010000142">
    <property type="protein sequence ID" value="MBP0460911.1"/>
    <property type="molecule type" value="Genomic_DNA"/>
</dbReference>
<comment type="caution">
    <text evidence="3">The sequence shown here is derived from an EMBL/GenBank/DDBJ whole genome shotgun (WGS) entry which is preliminary data.</text>
</comment>
<feature type="signal peptide" evidence="2">
    <location>
        <begin position="1"/>
        <end position="26"/>
    </location>
</feature>
<name>A0A940RY19_9ACTN</name>
<proteinExistence type="predicted"/>
<dbReference type="Proteomes" id="UP000670475">
    <property type="component" value="Unassembled WGS sequence"/>
</dbReference>
<evidence type="ECO:0000313" key="3">
    <source>
        <dbReference type="EMBL" id="MBP0460911.1"/>
    </source>
</evidence>
<evidence type="ECO:0000256" key="2">
    <source>
        <dbReference type="SAM" id="SignalP"/>
    </source>
</evidence>
<organism evidence="3 4">
    <name type="scientific">Streptomyces montanisoli</name>
    <dbReference type="NCBI Taxonomy" id="2798581"/>
    <lineage>
        <taxon>Bacteria</taxon>
        <taxon>Bacillati</taxon>
        <taxon>Actinomycetota</taxon>
        <taxon>Actinomycetes</taxon>
        <taxon>Kitasatosporales</taxon>
        <taxon>Streptomycetaceae</taxon>
        <taxon>Streptomyces</taxon>
    </lineage>
</organism>